<feature type="domain" description="HTH tetR-type" evidence="5">
    <location>
        <begin position="4"/>
        <end position="64"/>
    </location>
</feature>
<feature type="DNA-binding region" description="H-T-H motif" evidence="4">
    <location>
        <begin position="27"/>
        <end position="46"/>
    </location>
</feature>
<dbReference type="InterPro" id="IPR050109">
    <property type="entry name" value="HTH-type_TetR-like_transc_reg"/>
</dbReference>
<organism evidence="6 7">
    <name type="scientific">Solirubrobacter deserti</name>
    <dbReference type="NCBI Taxonomy" id="2282478"/>
    <lineage>
        <taxon>Bacteria</taxon>
        <taxon>Bacillati</taxon>
        <taxon>Actinomycetota</taxon>
        <taxon>Thermoleophilia</taxon>
        <taxon>Solirubrobacterales</taxon>
        <taxon>Solirubrobacteraceae</taxon>
        <taxon>Solirubrobacter</taxon>
    </lineage>
</organism>
<dbReference type="Gene3D" id="1.10.357.10">
    <property type="entry name" value="Tetracycline Repressor, domain 2"/>
    <property type="match status" value="1"/>
</dbReference>
<dbReference type="PRINTS" id="PR00455">
    <property type="entry name" value="HTHTETR"/>
</dbReference>
<keyword evidence="3" id="KW-0804">Transcription</keyword>
<dbReference type="PROSITE" id="PS50977">
    <property type="entry name" value="HTH_TETR_2"/>
    <property type="match status" value="1"/>
</dbReference>
<evidence type="ECO:0000256" key="3">
    <source>
        <dbReference type="ARBA" id="ARBA00023163"/>
    </source>
</evidence>
<keyword evidence="7" id="KW-1185">Reference proteome</keyword>
<dbReference type="SUPFAM" id="SSF48498">
    <property type="entry name" value="Tetracyclin repressor-like, C-terminal domain"/>
    <property type="match status" value="1"/>
</dbReference>
<sequence>MADTPRQREILAAARALLAAEGEAALTVARIAQALSIKAPSLYKHFAGKRAIEVGLIAQGFAEQAEALERVGTDLVELGRVYRAFALREPALYRLMTDGPLPRAELPDGLEARTAAPLVAAVGGDPDRARAAWAFAHGMVTLELAGRFPPHADLDEAWRVGLSAFAPR</sequence>
<dbReference type="PANTHER" id="PTHR30055:SF239">
    <property type="entry name" value="TRANSCRIPTIONAL REGULATORY PROTEIN"/>
    <property type="match status" value="1"/>
</dbReference>
<evidence type="ECO:0000256" key="2">
    <source>
        <dbReference type="ARBA" id="ARBA00023125"/>
    </source>
</evidence>
<name>A0ABT4RHP3_9ACTN</name>
<gene>
    <name evidence="6" type="ORF">OJ962_11225</name>
</gene>
<comment type="caution">
    <text evidence="6">The sequence shown here is derived from an EMBL/GenBank/DDBJ whole genome shotgun (WGS) entry which is preliminary data.</text>
</comment>
<evidence type="ECO:0000259" key="5">
    <source>
        <dbReference type="PROSITE" id="PS50977"/>
    </source>
</evidence>
<dbReference type="InterPro" id="IPR009057">
    <property type="entry name" value="Homeodomain-like_sf"/>
</dbReference>
<dbReference type="SUPFAM" id="SSF46689">
    <property type="entry name" value="Homeodomain-like"/>
    <property type="match status" value="1"/>
</dbReference>
<accession>A0ABT4RHP3</accession>
<dbReference type="InterPro" id="IPR025996">
    <property type="entry name" value="MT1864/Rv1816-like_C"/>
</dbReference>
<dbReference type="RefSeq" id="WP_202954150.1">
    <property type="nucleotide sequence ID" value="NZ_JAPCID010000013.1"/>
</dbReference>
<dbReference type="Proteomes" id="UP001147700">
    <property type="component" value="Unassembled WGS sequence"/>
</dbReference>
<reference evidence="6" key="1">
    <citation type="submission" date="2022-10" db="EMBL/GenBank/DDBJ databases">
        <title>The WGS of Solirubrobacter sp. CPCC 204708.</title>
        <authorList>
            <person name="Jiang Z."/>
        </authorList>
    </citation>
    <scope>NUCLEOTIDE SEQUENCE</scope>
    <source>
        <strain evidence="6">CPCC 204708</strain>
    </source>
</reference>
<evidence type="ECO:0000256" key="1">
    <source>
        <dbReference type="ARBA" id="ARBA00023015"/>
    </source>
</evidence>
<evidence type="ECO:0000313" key="7">
    <source>
        <dbReference type="Proteomes" id="UP001147700"/>
    </source>
</evidence>
<keyword evidence="2 4" id="KW-0238">DNA-binding</keyword>
<dbReference type="EMBL" id="JAPCID010000013">
    <property type="protein sequence ID" value="MDA0138074.1"/>
    <property type="molecule type" value="Genomic_DNA"/>
</dbReference>
<dbReference type="InterPro" id="IPR036271">
    <property type="entry name" value="Tet_transcr_reg_TetR-rel_C_sf"/>
</dbReference>
<dbReference type="InterPro" id="IPR001647">
    <property type="entry name" value="HTH_TetR"/>
</dbReference>
<protein>
    <submittedName>
        <fullName evidence="6">WHG domain-containing protein</fullName>
    </submittedName>
</protein>
<dbReference type="Gene3D" id="1.10.10.60">
    <property type="entry name" value="Homeodomain-like"/>
    <property type="match status" value="1"/>
</dbReference>
<proteinExistence type="predicted"/>
<dbReference type="Pfam" id="PF00440">
    <property type="entry name" value="TetR_N"/>
    <property type="match status" value="1"/>
</dbReference>
<dbReference type="Pfam" id="PF13305">
    <property type="entry name" value="TetR_C_33"/>
    <property type="match status" value="1"/>
</dbReference>
<evidence type="ECO:0000313" key="6">
    <source>
        <dbReference type="EMBL" id="MDA0138074.1"/>
    </source>
</evidence>
<dbReference type="PANTHER" id="PTHR30055">
    <property type="entry name" value="HTH-TYPE TRANSCRIPTIONAL REGULATOR RUTR"/>
    <property type="match status" value="1"/>
</dbReference>
<keyword evidence="1" id="KW-0805">Transcription regulation</keyword>
<evidence type="ECO:0000256" key="4">
    <source>
        <dbReference type="PROSITE-ProRule" id="PRU00335"/>
    </source>
</evidence>